<evidence type="ECO:0000313" key="2">
    <source>
        <dbReference type="EMBL" id="SPC73671.1"/>
    </source>
</evidence>
<accession>A0A2N9EG77</accession>
<proteinExistence type="predicted"/>
<dbReference type="PANTHER" id="PTHR11439:SF461">
    <property type="entry name" value="OS10G0432200 PROTEIN"/>
    <property type="match status" value="1"/>
</dbReference>
<dbReference type="SUPFAM" id="SSF56672">
    <property type="entry name" value="DNA/RNA polymerases"/>
    <property type="match status" value="1"/>
</dbReference>
<dbReference type="PANTHER" id="PTHR11439">
    <property type="entry name" value="GAG-POL-RELATED RETROTRANSPOSON"/>
    <property type="match status" value="1"/>
</dbReference>
<dbReference type="InterPro" id="IPR043502">
    <property type="entry name" value="DNA/RNA_pol_sf"/>
</dbReference>
<dbReference type="EMBL" id="OIVN01000069">
    <property type="protein sequence ID" value="SPC73671.1"/>
    <property type="molecule type" value="Genomic_DNA"/>
</dbReference>
<dbReference type="InterPro" id="IPR013103">
    <property type="entry name" value="RVT_2"/>
</dbReference>
<dbReference type="AlphaFoldDB" id="A0A2N9EG77"/>
<name>A0A2N9EG77_FAGSY</name>
<gene>
    <name evidence="2" type="ORF">FSB_LOCUS1553</name>
</gene>
<organism evidence="2">
    <name type="scientific">Fagus sylvatica</name>
    <name type="common">Beechnut</name>
    <dbReference type="NCBI Taxonomy" id="28930"/>
    <lineage>
        <taxon>Eukaryota</taxon>
        <taxon>Viridiplantae</taxon>
        <taxon>Streptophyta</taxon>
        <taxon>Embryophyta</taxon>
        <taxon>Tracheophyta</taxon>
        <taxon>Spermatophyta</taxon>
        <taxon>Magnoliopsida</taxon>
        <taxon>eudicotyledons</taxon>
        <taxon>Gunneridae</taxon>
        <taxon>Pentapetalae</taxon>
        <taxon>rosids</taxon>
        <taxon>fabids</taxon>
        <taxon>Fagales</taxon>
        <taxon>Fagaceae</taxon>
        <taxon>Fagus</taxon>
    </lineage>
</organism>
<reference evidence="2" key="1">
    <citation type="submission" date="2018-02" db="EMBL/GenBank/DDBJ databases">
        <authorList>
            <person name="Cohen D.B."/>
            <person name="Kent A.D."/>
        </authorList>
    </citation>
    <scope>NUCLEOTIDE SEQUENCE</scope>
</reference>
<feature type="domain" description="Reverse transcriptase Ty1/copia-type" evidence="1">
    <location>
        <begin position="22"/>
        <end position="104"/>
    </location>
</feature>
<evidence type="ECO:0000259" key="1">
    <source>
        <dbReference type="Pfam" id="PF07727"/>
    </source>
</evidence>
<dbReference type="Pfam" id="PF07727">
    <property type="entry name" value="RVT_2"/>
    <property type="match status" value="1"/>
</dbReference>
<protein>
    <recommendedName>
        <fullName evidence="1">Reverse transcriptase Ty1/copia-type domain-containing protein</fullName>
    </recommendedName>
</protein>
<sequence length="266" mass="29858">MIEELQALEKTHTWDLPRGKSAIGYKWEYEIDYEDTFASVARITSFRSLLAIASIHQWPLFQMDVKNAFLNGDLTEEVYMQAPPGYSDCPNKVCLLRRALYGLMKLLAPGLPSLAILCINLTSHPVPIIQHCLSAALIRQFLHQHFEMKDLGHLSYFLGLKVFSDSTGYYLFQAKYAFDLLSRAGLTDIKLVGSLVYLTVTRLDIAHAVHLVSQFLAAPHSTHYAAVIHILRYIKGTIFHGLHFSAHSTLDLCAYSDADWAGDPGS</sequence>